<sequence>MTMTMQTIPFTRLKETLYYEQMPNGLDVYVLPKTGFHKTYATFSTKYGSIDNHFQVEGQREVTVPDGIAHFLEHKMFEEPTGDIFATFASQGASANAFTSFDRTVYLFSATGQIDENLTTLINFVQNPYFTDQNVEKEKGIIGQEINMYRDNADWRVYFGLIEALYRKHPVRIDIAGTIDSIAQITKDTLYECYRTFYHPSNMSLFVVGGVDPERVLKLVRENQAAKTFAPQGEIKRYFEQEPERVHDPKKVIELPVSLPKCMFGFKEAVTASEGNELLKRELTTKLAFDALLGPSSRLYQDMYDEGLISDQFGHEYNSNTNYAFSVIGGDTKNPDELVERVKAGLERAKAEGIDEVSFERSKRKKIGGFLRMMNSPEAMAHEFTKYEFKGTSLFEVLDVYESITLADANRRLSEHVDFDRFAVSIVRSPAP</sequence>
<protein>
    <submittedName>
        <fullName evidence="3">Peptidase M16</fullName>
    </submittedName>
</protein>
<accession>A0A2V5JW78</accession>
<dbReference type="PANTHER" id="PTHR11851">
    <property type="entry name" value="METALLOPROTEASE"/>
    <property type="match status" value="1"/>
</dbReference>
<proteinExistence type="predicted"/>
<evidence type="ECO:0000259" key="2">
    <source>
        <dbReference type="Pfam" id="PF05193"/>
    </source>
</evidence>
<feature type="domain" description="Peptidase M16 C-terminal" evidence="2">
    <location>
        <begin position="185"/>
        <end position="365"/>
    </location>
</feature>
<dbReference type="Pfam" id="PF00675">
    <property type="entry name" value="Peptidase_M16"/>
    <property type="match status" value="1"/>
</dbReference>
<evidence type="ECO:0000259" key="1">
    <source>
        <dbReference type="Pfam" id="PF00675"/>
    </source>
</evidence>
<dbReference type="NCBIfam" id="NF047421">
    <property type="entry name" value="YfmH_fam"/>
    <property type="match status" value="1"/>
</dbReference>
<dbReference type="InterPro" id="IPR050361">
    <property type="entry name" value="MPP/UQCRC_Complex"/>
</dbReference>
<name>A0A2V5JW78_9BACL</name>
<feature type="domain" description="Peptidase M16 N-terminal" evidence="1">
    <location>
        <begin position="66"/>
        <end position="178"/>
    </location>
</feature>
<dbReference type="PANTHER" id="PTHR11851:SF134">
    <property type="entry name" value="ZINC-DEPENDENT PROTEASE"/>
    <property type="match status" value="1"/>
</dbReference>
<dbReference type="InterPro" id="IPR007863">
    <property type="entry name" value="Peptidase_M16_C"/>
</dbReference>
<dbReference type="InterPro" id="IPR011249">
    <property type="entry name" value="Metalloenz_LuxS/M16"/>
</dbReference>
<dbReference type="Proteomes" id="UP000247476">
    <property type="component" value="Unassembled WGS sequence"/>
</dbReference>
<comment type="caution">
    <text evidence="3">The sequence shown here is derived from an EMBL/GenBank/DDBJ whole genome shotgun (WGS) entry which is preliminary data.</text>
</comment>
<evidence type="ECO:0000313" key="4">
    <source>
        <dbReference type="Proteomes" id="UP000247476"/>
    </source>
</evidence>
<dbReference type="Gene3D" id="3.30.830.10">
    <property type="entry name" value="Metalloenzyme, LuxS/M16 peptidase-like"/>
    <property type="match status" value="2"/>
</dbReference>
<dbReference type="EMBL" id="QJVJ01000019">
    <property type="protein sequence ID" value="PYI50432.1"/>
    <property type="molecule type" value="Genomic_DNA"/>
</dbReference>
<dbReference type="Pfam" id="PF05193">
    <property type="entry name" value="Peptidase_M16_C"/>
    <property type="match status" value="1"/>
</dbReference>
<keyword evidence="4" id="KW-1185">Reference proteome</keyword>
<dbReference type="InterPro" id="IPR011765">
    <property type="entry name" value="Pept_M16_N"/>
</dbReference>
<dbReference type="AlphaFoldDB" id="A0A2V5JW78"/>
<evidence type="ECO:0000313" key="3">
    <source>
        <dbReference type="EMBL" id="PYI50432.1"/>
    </source>
</evidence>
<dbReference type="SUPFAM" id="SSF63411">
    <property type="entry name" value="LuxS/MPP-like metallohydrolase"/>
    <property type="match status" value="2"/>
</dbReference>
<gene>
    <name evidence="3" type="ORF">DLM86_29775</name>
</gene>
<dbReference type="GO" id="GO:0046872">
    <property type="term" value="F:metal ion binding"/>
    <property type="evidence" value="ECO:0007669"/>
    <property type="project" value="InterPro"/>
</dbReference>
<organism evidence="3 4">
    <name type="scientific">Paenibacillus flagellatus</name>
    <dbReference type="NCBI Taxonomy" id="2211139"/>
    <lineage>
        <taxon>Bacteria</taxon>
        <taxon>Bacillati</taxon>
        <taxon>Bacillota</taxon>
        <taxon>Bacilli</taxon>
        <taxon>Bacillales</taxon>
        <taxon>Paenibacillaceae</taxon>
        <taxon>Paenibacillus</taxon>
    </lineage>
</organism>
<reference evidence="3 4" key="1">
    <citation type="submission" date="2018-05" db="EMBL/GenBank/DDBJ databases">
        <title>Paenibacillus flagellatus sp. nov., isolated from selenium mineral soil.</title>
        <authorList>
            <person name="Dai X."/>
        </authorList>
    </citation>
    <scope>NUCLEOTIDE SEQUENCE [LARGE SCALE GENOMIC DNA]</scope>
    <source>
        <strain evidence="3 4">DXL2</strain>
    </source>
</reference>